<organism evidence="6 7">
    <name type="scientific">Acholeplasma laidlawii</name>
    <dbReference type="NCBI Taxonomy" id="2148"/>
    <lineage>
        <taxon>Bacteria</taxon>
        <taxon>Bacillati</taxon>
        <taxon>Mycoplasmatota</taxon>
        <taxon>Mollicutes</taxon>
        <taxon>Acholeplasmatales</taxon>
        <taxon>Acholeplasmataceae</taxon>
        <taxon>Acholeplasma</taxon>
    </lineage>
</organism>
<dbReference type="Gene3D" id="2.20.28.120">
    <property type="entry name" value="Ribosomal protein L33"/>
    <property type="match status" value="1"/>
</dbReference>
<dbReference type="NCBIfam" id="NF001860">
    <property type="entry name" value="PRK00595.1"/>
    <property type="match status" value="1"/>
</dbReference>
<dbReference type="GeneID" id="41339007"/>
<dbReference type="InterPro" id="IPR011332">
    <property type="entry name" value="Ribosomal_zn-bd"/>
</dbReference>
<gene>
    <name evidence="5 6" type="primary">rpmG</name>
    <name evidence="6" type="ORF">FNV44_01350</name>
</gene>
<dbReference type="Proteomes" id="UP000315938">
    <property type="component" value="Unassembled WGS sequence"/>
</dbReference>
<evidence type="ECO:0000256" key="5">
    <source>
        <dbReference type="HAMAP-Rule" id="MF_00294"/>
    </source>
</evidence>
<dbReference type="PROSITE" id="PS00582">
    <property type="entry name" value="RIBOSOMAL_L33"/>
    <property type="match status" value="1"/>
</dbReference>
<dbReference type="InterPro" id="IPR001705">
    <property type="entry name" value="Ribosomal_bL33"/>
</dbReference>
<proteinExistence type="inferred from homology"/>
<evidence type="ECO:0000256" key="1">
    <source>
        <dbReference type="ARBA" id="ARBA00007596"/>
    </source>
</evidence>
<dbReference type="GO" id="GO:1990904">
    <property type="term" value="C:ribonucleoprotein complex"/>
    <property type="evidence" value="ECO:0007669"/>
    <property type="project" value="UniProtKB-KW"/>
</dbReference>
<accession>A0A553IHM8</accession>
<dbReference type="NCBIfam" id="NF001764">
    <property type="entry name" value="PRK00504.1"/>
    <property type="match status" value="1"/>
</dbReference>
<dbReference type="GO" id="GO:0006412">
    <property type="term" value="P:translation"/>
    <property type="evidence" value="ECO:0007669"/>
    <property type="project" value="UniProtKB-UniRule"/>
</dbReference>
<dbReference type="InterPro" id="IPR038584">
    <property type="entry name" value="Ribosomal_bL33_sf"/>
</dbReference>
<dbReference type="InterPro" id="IPR018264">
    <property type="entry name" value="Ribosomal_bL33_CS"/>
</dbReference>
<dbReference type="GO" id="GO:0005840">
    <property type="term" value="C:ribosome"/>
    <property type="evidence" value="ECO:0007669"/>
    <property type="project" value="UniProtKB-KW"/>
</dbReference>
<evidence type="ECO:0000256" key="3">
    <source>
        <dbReference type="ARBA" id="ARBA00023274"/>
    </source>
</evidence>
<dbReference type="EMBL" id="VKID01000001">
    <property type="protein sequence ID" value="TRX99714.1"/>
    <property type="molecule type" value="Genomic_DNA"/>
</dbReference>
<reference evidence="6 7" key="1">
    <citation type="submission" date="2019-07" db="EMBL/GenBank/DDBJ databases">
        <title>Genome sequence of Acholeplasma laidlawii strain with increased resistance to erythromycin.</title>
        <authorList>
            <person name="Medvedeva E.S."/>
            <person name="Baranova N.B."/>
            <person name="Siniagina M.N."/>
            <person name="Mouzykantov A."/>
            <person name="Chernova O.A."/>
            <person name="Chernov V.M."/>
        </authorList>
    </citation>
    <scope>NUCLEOTIDE SEQUENCE [LARGE SCALE GENOMIC DNA]</scope>
    <source>
        <strain evidence="6 7">PG8REry</strain>
    </source>
</reference>
<dbReference type="Pfam" id="PF00471">
    <property type="entry name" value="Ribosomal_L33"/>
    <property type="match status" value="1"/>
</dbReference>
<dbReference type="SMR" id="A0A553IHM8"/>
<dbReference type="PANTHER" id="PTHR43168:SF2">
    <property type="entry name" value="LARGE RIBOSOMAL SUBUNIT PROTEIN BL33C"/>
    <property type="match status" value="1"/>
</dbReference>
<dbReference type="HAMAP" id="MF_00294">
    <property type="entry name" value="Ribosomal_bL33"/>
    <property type="match status" value="1"/>
</dbReference>
<dbReference type="PANTHER" id="PTHR43168">
    <property type="entry name" value="50S RIBOSOMAL PROTEIN L33, CHLOROPLASTIC"/>
    <property type="match status" value="1"/>
</dbReference>
<keyword evidence="3 5" id="KW-0687">Ribonucleoprotein</keyword>
<comment type="caution">
    <text evidence="6">The sequence shown here is derived from an EMBL/GenBank/DDBJ whole genome shotgun (WGS) entry which is preliminary data.</text>
</comment>
<dbReference type="GO" id="GO:0003735">
    <property type="term" value="F:structural constituent of ribosome"/>
    <property type="evidence" value="ECO:0007669"/>
    <property type="project" value="InterPro"/>
</dbReference>
<dbReference type="AlphaFoldDB" id="A0A553IHM8"/>
<protein>
    <recommendedName>
        <fullName evidence="4 5">Large ribosomal subunit protein bL33</fullName>
    </recommendedName>
</protein>
<evidence type="ECO:0000256" key="2">
    <source>
        <dbReference type="ARBA" id="ARBA00022980"/>
    </source>
</evidence>
<comment type="similarity">
    <text evidence="1 5">Belongs to the bacterial ribosomal protein bL33 family.</text>
</comment>
<sequence length="49" mass="5961">MRELVKLVCTECGDENYHTTKNKKTTPDRLEMSKYCPRTRKYTLHREKK</sequence>
<evidence type="ECO:0000313" key="6">
    <source>
        <dbReference type="EMBL" id="TRX99714.1"/>
    </source>
</evidence>
<name>A0A553IHM8_ACHLA</name>
<dbReference type="RefSeq" id="WP_012242797.1">
    <property type="nucleotide sequence ID" value="NZ_CP103951.1"/>
</dbReference>
<dbReference type="GO" id="GO:0005737">
    <property type="term" value="C:cytoplasm"/>
    <property type="evidence" value="ECO:0007669"/>
    <property type="project" value="UniProtKB-ARBA"/>
</dbReference>
<keyword evidence="2 5" id="KW-0689">Ribosomal protein</keyword>
<evidence type="ECO:0000313" key="7">
    <source>
        <dbReference type="Proteomes" id="UP000315938"/>
    </source>
</evidence>
<evidence type="ECO:0000256" key="4">
    <source>
        <dbReference type="ARBA" id="ARBA00035176"/>
    </source>
</evidence>
<dbReference type="NCBIfam" id="TIGR01023">
    <property type="entry name" value="rpmG_bact"/>
    <property type="match status" value="1"/>
</dbReference>
<dbReference type="SUPFAM" id="SSF57829">
    <property type="entry name" value="Zn-binding ribosomal proteins"/>
    <property type="match status" value="1"/>
</dbReference>